<keyword evidence="2" id="KW-1185">Reference proteome</keyword>
<name>A0A6A6LX56_HEVBR</name>
<evidence type="ECO:0000313" key="2">
    <source>
        <dbReference type="Proteomes" id="UP000467840"/>
    </source>
</evidence>
<evidence type="ECO:0000313" key="1">
    <source>
        <dbReference type="EMBL" id="KAF2306041.1"/>
    </source>
</evidence>
<gene>
    <name evidence="1" type="ORF">GH714_010087</name>
</gene>
<proteinExistence type="predicted"/>
<organism evidence="1 2">
    <name type="scientific">Hevea brasiliensis</name>
    <name type="common">Para rubber tree</name>
    <name type="synonym">Siphonia brasiliensis</name>
    <dbReference type="NCBI Taxonomy" id="3981"/>
    <lineage>
        <taxon>Eukaryota</taxon>
        <taxon>Viridiplantae</taxon>
        <taxon>Streptophyta</taxon>
        <taxon>Embryophyta</taxon>
        <taxon>Tracheophyta</taxon>
        <taxon>Spermatophyta</taxon>
        <taxon>Magnoliopsida</taxon>
        <taxon>eudicotyledons</taxon>
        <taxon>Gunneridae</taxon>
        <taxon>Pentapetalae</taxon>
        <taxon>rosids</taxon>
        <taxon>fabids</taxon>
        <taxon>Malpighiales</taxon>
        <taxon>Euphorbiaceae</taxon>
        <taxon>Crotonoideae</taxon>
        <taxon>Micrandreae</taxon>
        <taxon>Hevea</taxon>
    </lineage>
</organism>
<protein>
    <submittedName>
        <fullName evidence="1">Uncharacterized protein</fullName>
    </submittedName>
</protein>
<comment type="caution">
    <text evidence="1">The sequence shown here is derived from an EMBL/GenBank/DDBJ whole genome shotgun (WGS) entry which is preliminary data.</text>
</comment>
<accession>A0A6A6LX56</accession>
<sequence length="172" mass="18825">MHTFWLDIEAFQVIEREINGIKERYPFLSTEVANLNGSVGVSDGGVDRKVSVDKSQLVAIALDDTSDEILNVTKGSADGSVGLSEVKPSFDLEFACSGSSILDEKEIKVQMLEVVGVLASRTFHLESWCDLDLNHIGMSIVSDESIVFIFLNPSTTLDGAVSPFLYQPLQMH</sequence>
<reference evidence="1 2" key="1">
    <citation type="journal article" date="2020" name="Mol. Plant">
        <title>The Chromosome-Based Rubber Tree Genome Provides New Insights into Spurge Genome Evolution and Rubber Biosynthesis.</title>
        <authorList>
            <person name="Liu J."/>
            <person name="Shi C."/>
            <person name="Shi C.C."/>
            <person name="Li W."/>
            <person name="Zhang Q.J."/>
            <person name="Zhang Y."/>
            <person name="Li K."/>
            <person name="Lu H.F."/>
            <person name="Shi C."/>
            <person name="Zhu S.T."/>
            <person name="Xiao Z.Y."/>
            <person name="Nan H."/>
            <person name="Yue Y."/>
            <person name="Zhu X.G."/>
            <person name="Wu Y."/>
            <person name="Hong X.N."/>
            <person name="Fan G.Y."/>
            <person name="Tong Y."/>
            <person name="Zhang D."/>
            <person name="Mao C.L."/>
            <person name="Liu Y.L."/>
            <person name="Hao S.J."/>
            <person name="Liu W.Q."/>
            <person name="Lv M.Q."/>
            <person name="Zhang H.B."/>
            <person name="Liu Y."/>
            <person name="Hu-Tang G.R."/>
            <person name="Wang J.P."/>
            <person name="Wang J.H."/>
            <person name="Sun Y.H."/>
            <person name="Ni S.B."/>
            <person name="Chen W.B."/>
            <person name="Zhang X.C."/>
            <person name="Jiao Y.N."/>
            <person name="Eichler E.E."/>
            <person name="Li G.H."/>
            <person name="Liu X."/>
            <person name="Gao L.Z."/>
        </authorList>
    </citation>
    <scope>NUCLEOTIDE SEQUENCE [LARGE SCALE GENOMIC DNA]</scope>
    <source>
        <strain evidence="2">cv. GT1</strain>
        <tissue evidence="1">Leaf</tissue>
    </source>
</reference>
<dbReference type="EMBL" id="JAAGAX010000008">
    <property type="protein sequence ID" value="KAF2306041.1"/>
    <property type="molecule type" value="Genomic_DNA"/>
</dbReference>
<dbReference type="Proteomes" id="UP000467840">
    <property type="component" value="Chromosome 9"/>
</dbReference>
<dbReference type="AlphaFoldDB" id="A0A6A6LX56"/>